<protein>
    <submittedName>
        <fullName evidence="3">Pyridoxamine 5'-phosphate oxidase family protein</fullName>
    </submittedName>
</protein>
<reference evidence="3 4" key="1">
    <citation type="submission" date="2021-08" db="EMBL/GenBank/DDBJ databases">
        <title>WGS of actinomycetes from Thailand.</title>
        <authorList>
            <person name="Thawai C."/>
        </authorList>
    </citation>
    <scope>NUCLEOTIDE SEQUENCE [LARGE SCALE GENOMIC DNA]</scope>
    <source>
        <strain evidence="3 4">PLK6-54</strain>
    </source>
</reference>
<dbReference type="Proteomes" id="UP000778578">
    <property type="component" value="Unassembled WGS sequence"/>
</dbReference>
<organism evidence="3 4">
    <name type="scientific">Actinacidiphila acidipaludis</name>
    <dbReference type="NCBI Taxonomy" id="2873382"/>
    <lineage>
        <taxon>Bacteria</taxon>
        <taxon>Bacillati</taxon>
        <taxon>Actinomycetota</taxon>
        <taxon>Actinomycetes</taxon>
        <taxon>Kitasatosporales</taxon>
        <taxon>Streptomycetaceae</taxon>
        <taxon>Actinacidiphila</taxon>
    </lineage>
</organism>
<accession>A0ABS7Q884</accession>
<evidence type="ECO:0000313" key="4">
    <source>
        <dbReference type="Proteomes" id="UP000778578"/>
    </source>
</evidence>
<evidence type="ECO:0000259" key="2">
    <source>
        <dbReference type="Pfam" id="PF01243"/>
    </source>
</evidence>
<feature type="compositionally biased region" description="Low complexity" evidence="1">
    <location>
        <begin position="124"/>
        <end position="141"/>
    </location>
</feature>
<dbReference type="EMBL" id="JAINZZ010000019">
    <property type="protein sequence ID" value="MBY8879353.1"/>
    <property type="molecule type" value="Genomic_DNA"/>
</dbReference>
<comment type="caution">
    <text evidence="3">The sequence shown here is derived from an EMBL/GenBank/DDBJ whole genome shotgun (WGS) entry which is preliminary data.</text>
</comment>
<dbReference type="InterPro" id="IPR012349">
    <property type="entry name" value="Split_barrel_FMN-bd"/>
</dbReference>
<dbReference type="Pfam" id="PF01243">
    <property type="entry name" value="PNPOx_N"/>
    <property type="match status" value="1"/>
</dbReference>
<sequence length="282" mass="29330">MLAPPDLTGVPAFFLAQRDLAVLTAADGDGLLWTVPLTGHPGFLHVVDETTVDVLTLPAPGGPLATGPARGSAVGMIAVDFALRRRFRVNGTVVATGPTGFAVRAQQAFGNCPQYIQRRDVEADPAPHAGAPGPRDAAGAAWREEPDADDVRLISGADTFFLGTVHPGSGADASHRGGAPGFVRVEDGGLWWPDYPGNNMFASLGNIDADPRAALLFPDFASGTMLQLSGRAAVEWTEPGGGGDDGVTGRRVRFTPERVVRTPAAFRAGPVTPSPRNPRLAG</sequence>
<proteinExistence type="predicted"/>
<dbReference type="PANTHER" id="PTHR42815:SF2">
    <property type="entry name" value="FAD-BINDING, PUTATIVE (AFU_ORTHOLOGUE AFUA_6G07600)-RELATED"/>
    <property type="match status" value="1"/>
</dbReference>
<feature type="region of interest" description="Disordered" evidence="1">
    <location>
        <begin position="124"/>
        <end position="144"/>
    </location>
</feature>
<feature type="domain" description="Pyridoxamine 5'-phosphate oxidase N-terminal" evidence="2">
    <location>
        <begin position="153"/>
        <end position="235"/>
    </location>
</feature>
<dbReference type="SUPFAM" id="SSF50475">
    <property type="entry name" value="FMN-binding split barrel"/>
    <property type="match status" value="1"/>
</dbReference>
<keyword evidence="4" id="KW-1185">Reference proteome</keyword>
<dbReference type="Gene3D" id="2.30.110.10">
    <property type="entry name" value="Electron Transport, Fmn-binding Protein, Chain A"/>
    <property type="match status" value="1"/>
</dbReference>
<name>A0ABS7Q884_9ACTN</name>
<feature type="region of interest" description="Disordered" evidence="1">
    <location>
        <begin position="263"/>
        <end position="282"/>
    </location>
</feature>
<evidence type="ECO:0000256" key="1">
    <source>
        <dbReference type="SAM" id="MobiDB-lite"/>
    </source>
</evidence>
<evidence type="ECO:0000313" key="3">
    <source>
        <dbReference type="EMBL" id="MBY8879353.1"/>
    </source>
</evidence>
<gene>
    <name evidence="3" type="ORF">K7862_17185</name>
</gene>
<dbReference type="InterPro" id="IPR011576">
    <property type="entry name" value="Pyridox_Oxase_N"/>
</dbReference>
<dbReference type="PANTHER" id="PTHR42815">
    <property type="entry name" value="FAD-BINDING, PUTATIVE (AFU_ORTHOLOGUE AFUA_6G07600)-RELATED"/>
    <property type="match status" value="1"/>
</dbReference>